<dbReference type="PANTHER" id="PTHR12652">
    <property type="entry name" value="PEROXISOMAL BIOGENESIS FACTOR 11"/>
    <property type="match status" value="1"/>
</dbReference>
<comment type="subcellular location">
    <subcellularLocation>
        <location evidence="4">Peroxisome membrane</location>
    </subcellularLocation>
</comment>
<keyword evidence="7" id="KW-1185">Reference proteome</keyword>
<dbReference type="GO" id="GO:0005778">
    <property type="term" value="C:peroxisomal membrane"/>
    <property type="evidence" value="ECO:0007669"/>
    <property type="project" value="UniProtKB-SubCell"/>
</dbReference>
<sequence>MSNKAKRGEPPITFKAGGRSPSNAVSLSKRSELHAEEKKDDMNPLELHSGPSFDQFALPPPSACLRPSLQPTPEIQPAASSNKNVPGHLSVVRAGLYQKRSPLEIKNWIACLLTLDGRDKFTKVLQYTSRMLCWYFSGLAMRTASGAGGSGSIDALPGIAGAASLLGALYTNLDVRQKFYLAISKRFEELYKSLVTSRKAFRIGRSIIEWDKIASMGVGDYLNYMLLHPLADSPDALEKTPIPPSFSTPAWKLLGTTAKLVGLMGFWAFDNASFITGSGFLDPIICDVDKVVLVDPKCPERTTRKNRAAEWASRFYFMGAVAGFYVNARSLWGHRRNELRKARERLHDAIAESTGIEDAKSHLEKTERDHFELCVALLKSIADVTVFSNNPGVDLHLKYRGKKNHEGLHCLGGLISASTVLYNNFPNA</sequence>
<gene>
    <name evidence="6" type="ORF">ACHAW5_007031</name>
</gene>
<evidence type="ECO:0000256" key="3">
    <source>
        <dbReference type="ARBA" id="ARBA00023140"/>
    </source>
</evidence>
<evidence type="ECO:0000313" key="6">
    <source>
        <dbReference type="EMBL" id="KAL3778576.1"/>
    </source>
</evidence>
<dbReference type="GO" id="GO:0007031">
    <property type="term" value="P:peroxisome organization"/>
    <property type="evidence" value="ECO:0007669"/>
    <property type="project" value="UniProtKB-KW"/>
</dbReference>
<evidence type="ECO:0000256" key="4">
    <source>
        <dbReference type="ARBA" id="ARBA00046271"/>
    </source>
</evidence>
<organism evidence="6 7">
    <name type="scientific">Stephanodiscus triporus</name>
    <dbReference type="NCBI Taxonomy" id="2934178"/>
    <lineage>
        <taxon>Eukaryota</taxon>
        <taxon>Sar</taxon>
        <taxon>Stramenopiles</taxon>
        <taxon>Ochrophyta</taxon>
        <taxon>Bacillariophyta</taxon>
        <taxon>Coscinodiscophyceae</taxon>
        <taxon>Thalassiosirophycidae</taxon>
        <taxon>Stephanodiscales</taxon>
        <taxon>Stephanodiscaceae</taxon>
        <taxon>Stephanodiscus</taxon>
    </lineage>
</organism>
<dbReference type="AlphaFoldDB" id="A0ABD3NSU9"/>
<dbReference type="Pfam" id="PF05648">
    <property type="entry name" value="PEX11"/>
    <property type="match status" value="1"/>
</dbReference>
<keyword evidence="3" id="KW-0576">Peroxisome</keyword>
<keyword evidence="1" id="KW-0962">Peroxisome biogenesis</keyword>
<dbReference type="EMBL" id="JALLAZ020001209">
    <property type="protein sequence ID" value="KAL3778576.1"/>
    <property type="molecule type" value="Genomic_DNA"/>
</dbReference>
<comment type="caution">
    <text evidence="6">The sequence shown here is derived from an EMBL/GenBank/DDBJ whole genome shotgun (WGS) entry which is preliminary data.</text>
</comment>
<dbReference type="PANTHER" id="PTHR12652:SF50">
    <property type="entry name" value="PEROXIN 11"/>
    <property type="match status" value="1"/>
</dbReference>
<feature type="compositionally biased region" description="Basic and acidic residues" evidence="5">
    <location>
        <begin position="29"/>
        <end position="42"/>
    </location>
</feature>
<reference evidence="6 7" key="1">
    <citation type="submission" date="2024-10" db="EMBL/GenBank/DDBJ databases">
        <title>Updated reference genomes for cyclostephanoid diatoms.</title>
        <authorList>
            <person name="Roberts W.R."/>
            <person name="Alverson A.J."/>
        </authorList>
    </citation>
    <scope>NUCLEOTIDE SEQUENCE [LARGE SCALE GENOMIC DNA]</scope>
    <source>
        <strain evidence="6 7">AJA276-08</strain>
    </source>
</reference>
<evidence type="ECO:0000256" key="2">
    <source>
        <dbReference type="ARBA" id="ARBA00023136"/>
    </source>
</evidence>
<keyword evidence="2" id="KW-0472">Membrane</keyword>
<accession>A0ABD3NSU9</accession>
<evidence type="ECO:0000313" key="7">
    <source>
        <dbReference type="Proteomes" id="UP001530315"/>
    </source>
</evidence>
<name>A0ABD3NSU9_9STRA</name>
<evidence type="ECO:0000256" key="5">
    <source>
        <dbReference type="SAM" id="MobiDB-lite"/>
    </source>
</evidence>
<dbReference type="Proteomes" id="UP001530315">
    <property type="component" value="Unassembled WGS sequence"/>
</dbReference>
<protein>
    <submittedName>
        <fullName evidence="6">Uncharacterized protein</fullName>
    </submittedName>
</protein>
<feature type="region of interest" description="Disordered" evidence="5">
    <location>
        <begin position="1"/>
        <end position="50"/>
    </location>
</feature>
<evidence type="ECO:0000256" key="1">
    <source>
        <dbReference type="ARBA" id="ARBA00022593"/>
    </source>
</evidence>
<proteinExistence type="predicted"/>
<dbReference type="InterPro" id="IPR008733">
    <property type="entry name" value="PEX11"/>
</dbReference>